<proteinExistence type="predicted"/>
<gene>
    <name evidence="1" type="ORF">AB1207_19130</name>
</gene>
<dbReference type="Pfam" id="PF06905">
    <property type="entry name" value="FAIM1"/>
    <property type="match status" value="1"/>
</dbReference>
<protein>
    <submittedName>
        <fullName evidence="1">Uncharacterized protein</fullName>
    </submittedName>
</protein>
<evidence type="ECO:0000313" key="1">
    <source>
        <dbReference type="EMBL" id="MEW9266868.1"/>
    </source>
</evidence>
<evidence type="ECO:0000313" key="2">
    <source>
        <dbReference type="Proteomes" id="UP001555826"/>
    </source>
</evidence>
<dbReference type="RefSeq" id="WP_367640003.1">
    <property type="nucleotide sequence ID" value="NZ_JBFNQN010000014.1"/>
</dbReference>
<keyword evidence="2" id="KW-1185">Reference proteome</keyword>
<name>A0ABV3PB61_9ACTN</name>
<sequence length="89" mass="10106">MSEADNAWRIEVDGVEHDVDVDVSAMTGKIVVRLDGKVLEEDRIWFSDKEIRFPIGGHEVQVEVDLAYAGFSTRSALRLDGRHVEPLRR</sequence>
<accession>A0ABV3PB61</accession>
<organism evidence="1 2">
    <name type="scientific">Kineococcus endophyticus</name>
    <dbReference type="NCBI Taxonomy" id="1181883"/>
    <lineage>
        <taxon>Bacteria</taxon>
        <taxon>Bacillati</taxon>
        <taxon>Actinomycetota</taxon>
        <taxon>Actinomycetes</taxon>
        <taxon>Kineosporiales</taxon>
        <taxon>Kineosporiaceae</taxon>
        <taxon>Kineococcus</taxon>
    </lineage>
</organism>
<dbReference type="EMBL" id="JBFNQN010000014">
    <property type="protein sequence ID" value="MEW9266868.1"/>
    <property type="molecule type" value="Genomic_DNA"/>
</dbReference>
<dbReference type="Gene3D" id="2.40.128.180">
    <property type="match status" value="1"/>
</dbReference>
<comment type="caution">
    <text evidence="1">The sequence shown here is derived from an EMBL/GenBank/DDBJ whole genome shotgun (WGS) entry which is preliminary data.</text>
</comment>
<dbReference type="InterPro" id="IPR038513">
    <property type="entry name" value="FAIM1_dom_sf"/>
</dbReference>
<reference evidence="1 2" key="1">
    <citation type="submission" date="2024-07" db="EMBL/GenBank/DDBJ databases">
        <authorList>
            <person name="Thanompreechachai J."/>
            <person name="Duangmal K."/>
        </authorList>
    </citation>
    <scope>NUCLEOTIDE SEQUENCE [LARGE SCALE GENOMIC DNA]</scope>
    <source>
        <strain evidence="1 2">KCTC 19886</strain>
    </source>
</reference>
<dbReference type="InterPro" id="IPR010695">
    <property type="entry name" value="FAIM1"/>
</dbReference>
<dbReference type="Proteomes" id="UP001555826">
    <property type="component" value="Unassembled WGS sequence"/>
</dbReference>